<dbReference type="OrthoDB" id="5251314at2759"/>
<name>A0A423WYS6_9PEZI</name>
<evidence type="ECO:0000313" key="3">
    <source>
        <dbReference type="Proteomes" id="UP000285146"/>
    </source>
</evidence>
<reference evidence="2 3" key="1">
    <citation type="submission" date="2015-09" db="EMBL/GenBank/DDBJ databases">
        <title>Host preference determinants of Valsa canker pathogens revealed by comparative genomics.</title>
        <authorList>
            <person name="Yin Z."/>
            <person name="Huang L."/>
        </authorList>
    </citation>
    <scope>NUCLEOTIDE SEQUENCE [LARGE SCALE GENOMIC DNA]</scope>
    <source>
        <strain evidence="2 3">SXYLt</strain>
    </source>
</reference>
<keyword evidence="1" id="KW-0732">Signal</keyword>
<sequence length="226" mass="24034">MMLHPSTILLLLLSALGVFATLGSNVEIQTVPDEKVTAELHGGYWFQEVDASKAKTISNKELQDGAETGYNTAKTKGPSIKIPQHPTGVKGPAIVVALFVPNHGTIIASTISTGVSGGGQSVQTCKTFDTVKDPHRSFYNCAEPNTISIAIQQGWLSGANGGKFPKGSKMAVYGKPNKKLPLGFYEPCPELNAAGKLVSGCQDMLKKYPEIEIANPPKKRAVDLIV</sequence>
<keyword evidence="3" id="KW-1185">Reference proteome</keyword>
<accession>A0A423WYS6</accession>
<dbReference type="Proteomes" id="UP000285146">
    <property type="component" value="Unassembled WGS sequence"/>
</dbReference>
<feature type="signal peptide" evidence="1">
    <location>
        <begin position="1"/>
        <end position="23"/>
    </location>
</feature>
<dbReference type="EMBL" id="LKEB01000033">
    <property type="protein sequence ID" value="ROW08711.1"/>
    <property type="molecule type" value="Genomic_DNA"/>
</dbReference>
<proteinExistence type="predicted"/>
<dbReference type="AlphaFoldDB" id="A0A423WYS6"/>
<gene>
    <name evidence="2" type="ORF">VPNG_06373</name>
</gene>
<organism evidence="2 3">
    <name type="scientific">Cytospora leucostoma</name>
    <dbReference type="NCBI Taxonomy" id="1230097"/>
    <lineage>
        <taxon>Eukaryota</taxon>
        <taxon>Fungi</taxon>
        <taxon>Dikarya</taxon>
        <taxon>Ascomycota</taxon>
        <taxon>Pezizomycotina</taxon>
        <taxon>Sordariomycetes</taxon>
        <taxon>Sordariomycetidae</taxon>
        <taxon>Diaporthales</taxon>
        <taxon>Cytosporaceae</taxon>
        <taxon>Cytospora</taxon>
    </lineage>
</organism>
<evidence type="ECO:0000256" key="1">
    <source>
        <dbReference type="SAM" id="SignalP"/>
    </source>
</evidence>
<comment type="caution">
    <text evidence="2">The sequence shown here is derived from an EMBL/GenBank/DDBJ whole genome shotgun (WGS) entry which is preliminary data.</text>
</comment>
<evidence type="ECO:0000313" key="2">
    <source>
        <dbReference type="EMBL" id="ROW08711.1"/>
    </source>
</evidence>
<dbReference type="InParanoid" id="A0A423WYS6"/>
<protein>
    <submittedName>
        <fullName evidence="2">Uncharacterized protein</fullName>
    </submittedName>
</protein>
<feature type="chain" id="PRO_5019133402" evidence="1">
    <location>
        <begin position="24"/>
        <end position="226"/>
    </location>
</feature>